<dbReference type="AlphaFoldDB" id="A0AAE9JLU0"/>
<feature type="transmembrane region" description="Helical" evidence="1">
    <location>
        <begin position="93"/>
        <end position="112"/>
    </location>
</feature>
<dbReference type="Pfam" id="PF10318">
    <property type="entry name" value="7TM_GPCR_Srh"/>
    <property type="match status" value="1"/>
</dbReference>
<dbReference type="PANTHER" id="PTHR22941:SF302">
    <property type="entry name" value="SERPENTINE RECEPTOR, CLASS H"/>
    <property type="match status" value="1"/>
</dbReference>
<evidence type="ECO:0000256" key="1">
    <source>
        <dbReference type="SAM" id="Phobius"/>
    </source>
</evidence>
<gene>
    <name evidence="2" type="ORF">L5515_007896</name>
</gene>
<proteinExistence type="predicted"/>
<keyword evidence="3" id="KW-1185">Reference proteome</keyword>
<keyword evidence="1" id="KW-0812">Transmembrane</keyword>
<dbReference type="PANTHER" id="PTHR22941">
    <property type="entry name" value="SERPENTINE RECEPTOR"/>
    <property type="match status" value="1"/>
</dbReference>
<dbReference type="InterPro" id="IPR053220">
    <property type="entry name" value="Nematode_rcpt-like_serp_H"/>
</dbReference>
<reference evidence="2 3" key="1">
    <citation type="submission" date="2022-04" db="EMBL/GenBank/DDBJ databases">
        <title>Chromosome-level reference genomes for two strains of Caenorhabditis briggsae: an improved platform for comparative genomics.</title>
        <authorList>
            <person name="Stevens L."/>
            <person name="Andersen E."/>
        </authorList>
    </citation>
    <scope>NUCLEOTIDE SEQUENCE [LARGE SCALE GENOMIC DNA]</scope>
    <source>
        <strain evidence="2">VX34</strain>
        <tissue evidence="2">Whole-organism</tissue>
    </source>
</reference>
<evidence type="ECO:0008006" key="4">
    <source>
        <dbReference type="Google" id="ProtNLM"/>
    </source>
</evidence>
<feature type="transmembrane region" description="Helical" evidence="1">
    <location>
        <begin position="199"/>
        <end position="226"/>
    </location>
</feature>
<accession>A0AAE9JLU0</accession>
<protein>
    <recommendedName>
        <fullName evidence="4">Serpentine Receptor, class H</fullName>
    </recommendedName>
</protein>
<dbReference type="InterPro" id="IPR019422">
    <property type="entry name" value="7TM_GPCR_serpentine_rcpt_Srh"/>
</dbReference>
<feature type="transmembrane region" description="Helical" evidence="1">
    <location>
        <begin position="52"/>
        <end position="72"/>
    </location>
</feature>
<dbReference type="EMBL" id="CP092624">
    <property type="protein sequence ID" value="UMM35137.1"/>
    <property type="molecule type" value="Genomic_DNA"/>
</dbReference>
<feature type="transmembrane region" description="Helical" evidence="1">
    <location>
        <begin position="152"/>
        <end position="179"/>
    </location>
</feature>
<keyword evidence="1" id="KW-0472">Membrane</keyword>
<feature type="transmembrane region" description="Helical" evidence="1">
    <location>
        <begin position="7"/>
        <end position="32"/>
    </location>
</feature>
<sequence length="306" mass="35148">MDSVKWVLLNAHCWCCYCDILVCSLITPYFFFPTISGFPVGLFRELGIPTSSQVFIGIVSCMFMGISLVALFENRSSCIPSNRFRITRKRSRFLYYLLNCSLVVGYLIPPFINVPDQESAKLILLNTIPCPTEEFFYTEVFIWATEKFWYNYLWMTTGSLVAFIVFQVAFFSTCCLYYLYISTAVMISSKTRKYQRSFFLGTIAQAIIPLIFLVIPVATAISSIYFEFYIQVVNNSCVIFLSFHGFASTITIVLVHHPYRKFMIKIVTFDRSTEKHASTGASYVTKDVRATMRRLSNRVLPVLHLG</sequence>
<evidence type="ECO:0000313" key="2">
    <source>
        <dbReference type="EMBL" id="UMM35137.1"/>
    </source>
</evidence>
<name>A0AAE9JLU0_CAEBR</name>
<feature type="transmembrane region" description="Helical" evidence="1">
    <location>
        <begin position="232"/>
        <end position="255"/>
    </location>
</feature>
<keyword evidence="1" id="KW-1133">Transmembrane helix</keyword>
<evidence type="ECO:0000313" key="3">
    <source>
        <dbReference type="Proteomes" id="UP000829354"/>
    </source>
</evidence>
<organism evidence="2 3">
    <name type="scientific">Caenorhabditis briggsae</name>
    <dbReference type="NCBI Taxonomy" id="6238"/>
    <lineage>
        <taxon>Eukaryota</taxon>
        <taxon>Metazoa</taxon>
        <taxon>Ecdysozoa</taxon>
        <taxon>Nematoda</taxon>
        <taxon>Chromadorea</taxon>
        <taxon>Rhabditida</taxon>
        <taxon>Rhabditina</taxon>
        <taxon>Rhabditomorpha</taxon>
        <taxon>Rhabditoidea</taxon>
        <taxon>Rhabditidae</taxon>
        <taxon>Peloderinae</taxon>
        <taxon>Caenorhabditis</taxon>
    </lineage>
</organism>
<dbReference type="Proteomes" id="UP000829354">
    <property type="component" value="Chromosome V"/>
</dbReference>